<evidence type="ECO:0000256" key="1">
    <source>
        <dbReference type="ARBA" id="ARBA00004651"/>
    </source>
</evidence>
<dbReference type="Pfam" id="PF12805">
    <property type="entry name" value="FUSC-like"/>
    <property type="match status" value="1"/>
</dbReference>
<feature type="transmembrane region" description="Helical" evidence="7">
    <location>
        <begin position="490"/>
        <end position="508"/>
    </location>
</feature>
<evidence type="ECO:0000256" key="6">
    <source>
        <dbReference type="ARBA" id="ARBA00043993"/>
    </source>
</evidence>
<dbReference type="GO" id="GO:0005886">
    <property type="term" value="C:plasma membrane"/>
    <property type="evidence" value="ECO:0007669"/>
    <property type="project" value="UniProtKB-SubCell"/>
</dbReference>
<keyword evidence="5 7" id="KW-0472">Membrane</keyword>
<proteinExistence type="inferred from homology"/>
<comment type="caution">
    <text evidence="10">The sequence shown here is derived from an EMBL/GenBank/DDBJ whole genome shotgun (WGS) entry which is preliminary data.</text>
</comment>
<comment type="subcellular location">
    <subcellularLocation>
        <location evidence="1">Cell membrane</location>
        <topology evidence="1">Multi-pass membrane protein</topology>
    </subcellularLocation>
</comment>
<keyword evidence="11" id="KW-1185">Reference proteome</keyword>
<comment type="similarity">
    <text evidence="6">Belongs to the YccS/YhfK family.</text>
</comment>
<organism evidence="10 11">
    <name type="scientific">Litoribacter ruber</name>
    <dbReference type="NCBI Taxonomy" id="702568"/>
    <lineage>
        <taxon>Bacteria</taxon>
        <taxon>Pseudomonadati</taxon>
        <taxon>Bacteroidota</taxon>
        <taxon>Cytophagia</taxon>
        <taxon>Cytophagales</taxon>
        <taxon>Cyclobacteriaceae</taxon>
        <taxon>Litoribacter</taxon>
    </lineage>
</organism>
<feature type="transmembrane region" description="Helical" evidence="7">
    <location>
        <begin position="117"/>
        <end position="135"/>
    </location>
</feature>
<feature type="transmembrane region" description="Helical" evidence="7">
    <location>
        <begin position="452"/>
        <end position="484"/>
    </location>
</feature>
<dbReference type="RefSeq" id="WP_213946118.1">
    <property type="nucleotide sequence ID" value="NZ_JAHCMY010000010.1"/>
</dbReference>
<name>A0AAP2CIA5_9BACT</name>
<sequence>MFSTTRRFLSQFYKDSDFLKALITSFGMVVPIVIGINFDVLPYTLSMAIGVLLSAGSDVPGSKRHKNFGILSATATVTLVSVLIGLAMSNQWLLIPLLAVVIFAVSIISVYGFRASLVSFAGLMTIVFSFAHPHFGVDVFIHGGMFATGGLWYLFLSNLFHPLSEKRQTVNLLADCMNLTGQLLGLKGELLLSPKENETQEKQILGLQVKINEEHEALRSVLLSEREKSGTSNYRRKQLLILIELIDMLELSVANPVNQQKIQELFSGNPNQLATFQKVLTALSARMSRACSFMQREKSFGQAPDWEAMLEACNQEIKTYVNSVGLPKAREGALLMHNLIDYLEKLIDKVQAMERVLLDLETDKQSLDPTTQHKFITQQDYDVRILKENLNFKSPIFRHAARLTVAMLLGYVLGMIFPVQNAYWIILTVVVIMRPGYTLTKERSKQRLYGTLIGAGVAGIMVFLIHNTVFFAILALLSLVLALSFMQKNYKTSSIFITTGVVFLYVLIEPNAFEVIGFRIIDTLTGAAIAMFSILFIWPSWESTHVKFGILTALKSNLSYLQQIRDLYEDKANMTNYKLARKQAFLAMGNLNAAFQRMSQEPKARQLDGIQMYKVVGLNHTLLAASAALGTFIKDNKNNLPDFSFDKALLNIEENLQDAIHMIEKGDIKADQTKEDVMPQVLGELEDQYAGLSRIRDKELEQESDRPIAPTMLKGLQTTRLISDQLKWMTTISQNLRNTIKYTLT</sequence>
<evidence type="ECO:0000259" key="9">
    <source>
        <dbReference type="Pfam" id="PF13515"/>
    </source>
</evidence>
<keyword evidence="4 7" id="KW-1133">Transmembrane helix</keyword>
<evidence type="ECO:0000256" key="2">
    <source>
        <dbReference type="ARBA" id="ARBA00022475"/>
    </source>
</evidence>
<feature type="transmembrane region" description="Helical" evidence="7">
    <location>
        <begin position="400"/>
        <end position="417"/>
    </location>
</feature>
<dbReference type="InterPro" id="IPR032692">
    <property type="entry name" value="YccS_N"/>
</dbReference>
<feature type="transmembrane region" description="Helical" evidence="7">
    <location>
        <begin position="141"/>
        <end position="160"/>
    </location>
</feature>
<feature type="transmembrane region" description="Helical" evidence="7">
    <location>
        <begin position="68"/>
        <end position="86"/>
    </location>
</feature>
<evidence type="ECO:0000313" key="11">
    <source>
        <dbReference type="Proteomes" id="UP001319104"/>
    </source>
</evidence>
<dbReference type="Pfam" id="PF13515">
    <property type="entry name" value="FUSC_2"/>
    <property type="match status" value="1"/>
</dbReference>
<evidence type="ECO:0000256" key="7">
    <source>
        <dbReference type="SAM" id="Phobius"/>
    </source>
</evidence>
<dbReference type="EMBL" id="JAHCMY010000010">
    <property type="protein sequence ID" value="MBS9525258.1"/>
    <property type="molecule type" value="Genomic_DNA"/>
</dbReference>
<evidence type="ECO:0000256" key="5">
    <source>
        <dbReference type="ARBA" id="ARBA00023136"/>
    </source>
</evidence>
<keyword evidence="3 7" id="KW-0812">Transmembrane</keyword>
<feature type="domain" description="Integral membrane protein YccS N-terminal" evidence="8">
    <location>
        <begin position="75"/>
        <end position="345"/>
    </location>
</feature>
<dbReference type="PANTHER" id="PTHR30509">
    <property type="entry name" value="P-HYDROXYBENZOIC ACID EFFLUX PUMP SUBUNIT-RELATED"/>
    <property type="match status" value="1"/>
</dbReference>
<feature type="domain" description="Integral membrane bound transporter" evidence="9">
    <location>
        <begin position="410"/>
        <end position="532"/>
    </location>
</feature>
<feature type="transmembrane region" description="Helical" evidence="7">
    <location>
        <begin position="92"/>
        <end position="110"/>
    </location>
</feature>
<dbReference type="PANTHER" id="PTHR30509:SF8">
    <property type="entry name" value="INNER MEMBRANE PROTEIN YCCS"/>
    <property type="match status" value="1"/>
</dbReference>
<evidence type="ECO:0000313" key="10">
    <source>
        <dbReference type="EMBL" id="MBS9525258.1"/>
    </source>
</evidence>
<evidence type="ECO:0000256" key="4">
    <source>
        <dbReference type="ARBA" id="ARBA00022989"/>
    </source>
</evidence>
<gene>
    <name evidence="10" type="ORF">KI659_14665</name>
</gene>
<dbReference type="AlphaFoldDB" id="A0AAP2CIA5"/>
<feature type="transmembrane region" description="Helical" evidence="7">
    <location>
        <begin position="520"/>
        <end position="541"/>
    </location>
</feature>
<feature type="transmembrane region" description="Helical" evidence="7">
    <location>
        <begin position="21"/>
        <end position="38"/>
    </location>
</feature>
<reference evidence="10 11" key="1">
    <citation type="submission" date="2021-05" db="EMBL/GenBank/DDBJ databases">
        <authorList>
            <person name="Zhang Z.D."/>
            <person name="Osman G."/>
        </authorList>
    </citation>
    <scope>NUCLEOTIDE SEQUENCE [LARGE SCALE GENOMIC DNA]</scope>
    <source>
        <strain evidence="10 11">KCTC 32217</strain>
    </source>
</reference>
<protein>
    <submittedName>
        <fullName evidence="10">FUSC family protein</fullName>
    </submittedName>
</protein>
<keyword evidence="2" id="KW-1003">Cell membrane</keyword>
<evidence type="ECO:0000256" key="3">
    <source>
        <dbReference type="ARBA" id="ARBA00022692"/>
    </source>
</evidence>
<evidence type="ECO:0000259" key="8">
    <source>
        <dbReference type="Pfam" id="PF12805"/>
    </source>
</evidence>
<dbReference type="InterPro" id="IPR049453">
    <property type="entry name" value="Memb_transporter_dom"/>
</dbReference>
<accession>A0AAP2CIA5</accession>
<dbReference type="Proteomes" id="UP001319104">
    <property type="component" value="Unassembled WGS sequence"/>
</dbReference>